<sequence>MVKNYNSTKFGVDIFDEMLNNYSYSPSVKRWPLRLFMSFLVSGASINAHVLHGTQSTRREFTHKLAEQLMEGVYNGLRSKILGDEKTRHCGATFAIKSREDPSSTNVASVRRWRATSIP</sequence>
<reference evidence="2" key="1">
    <citation type="submission" date="2022-11" db="UniProtKB">
        <authorList>
            <consortium name="WormBaseParasite"/>
        </authorList>
    </citation>
    <scope>IDENTIFICATION</scope>
</reference>
<keyword evidence="1" id="KW-1185">Reference proteome</keyword>
<evidence type="ECO:0000313" key="1">
    <source>
        <dbReference type="Proteomes" id="UP000887574"/>
    </source>
</evidence>
<evidence type="ECO:0000313" key="2">
    <source>
        <dbReference type="WBParaSite" id="jg23535"/>
    </source>
</evidence>
<proteinExistence type="predicted"/>
<protein>
    <submittedName>
        <fullName evidence="2">PiggyBac transposable element-derived protein domain-containing protein</fullName>
    </submittedName>
</protein>
<name>A0A915DTM6_9BILA</name>
<organism evidence="1 2">
    <name type="scientific">Ditylenchus dipsaci</name>
    <dbReference type="NCBI Taxonomy" id="166011"/>
    <lineage>
        <taxon>Eukaryota</taxon>
        <taxon>Metazoa</taxon>
        <taxon>Ecdysozoa</taxon>
        <taxon>Nematoda</taxon>
        <taxon>Chromadorea</taxon>
        <taxon>Rhabditida</taxon>
        <taxon>Tylenchina</taxon>
        <taxon>Tylenchomorpha</taxon>
        <taxon>Sphaerularioidea</taxon>
        <taxon>Anguinidae</taxon>
        <taxon>Anguininae</taxon>
        <taxon>Ditylenchus</taxon>
    </lineage>
</organism>
<dbReference type="WBParaSite" id="jg23535">
    <property type="protein sequence ID" value="jg23535"/>
    <property type="gene ID" value="jg23535"/>
</dbReference>
<accession>A0A915DTM6</accession>
<dbReference type="AlphaFoldDB" id="A0A915DTM6"/>
<dbReference type="Proteomes" id="UP000887574">
    <property type="component" value="Unplaced"/>
</dbReference>